<dbReference type="AlphaFoldDB" id="A0ABD0YX00"/>
<dbReference type="EMBL" id="JBFDAA010000001">
    <property type="protein sequence ID" value="KAL1140469.1"/>
    <property type="molecule type" value="Genomic_DNA"/>
</dbReference>
<evidence type="ECO:0000313" key="3">
    <source>
        <dbReference type="Proteomes" id="UP001558652"/>
    </source>
</evidence>
<name>A0ABD0YX00_9HEMI</name>
<sequence length="873" mass="96674">MQPWLLTKEMNVHTSLTSQAESTTKTTSIQTEATPVKKYPQTIKIREILPTSSLIGNPVYQSDAIPEIPSLEVSITTSSPTSESHETIVDNEAGVMPLQTSITENVVTNKDNLLANATIKKLANSGKSDQLITVNPLELNSTSQATSTESNSFNSNEEFQSNLEPEMNLITTDCYEGVTFTEEGQLMADSEKLNETNSELRTKENVQDISNQTSNSKKDNVNDAISNENKFLYTTPGSDSIQLNISHYSTEPDSDDLISTTLPPFDLIVDIHNSTDRVKITLPTEEPFSTIYPNKYDFDSEASEIDYQGSSSTELLGGGVYTSSEVNSNEGHDIESTSESLTELSGDGSVMEESSEHSNSNTTRESHYGNGTSPSITGNYNVHNKSNNFHNDSEESSGDNQSSNSIEDLTESYRTSTNSGPITSDTSLKQHEISTTMSTLFFSNSDESKEGTDEVTFGVENNQNKKRKPIHHSSESSFSESSSSEENESTDEASVRSDEFSLPPILQLNEQIQYLKIGGHHEDEQTQPLIHVDIFNIHSKPLSCNSSSHKGNNIAKETHTNIELKMTENVKNSQSGVKVSHVLLTPNDLKTLAEYLMSEKAKSTINRPKIPYENSDVTRNENNEVTSFVPTTDQGYTSDIADDLNNFTPNPLENSDLRFNHSGEKKKGILSGVTTQNSILPESSGISGSSSEEIINTTPAVLEEIEFITPQNNKFINETDVSINANSSEYDSEEFPSHEITEGYRSSVTEVNESSLEIEELNSTRELLLDNLESPLHDNKNVSAFNNSKPEKYIDDKEKMGVSFNEHKQENTTEEELSIDSTTHMSHQQEEKYNDEYSSKSKVPIKEFVTEQFSKPVDSGLSLLRNVKRLTSP</sequence>
<feature type="compositionally biased region" description="Polar residues" evidence="1">
    <location>
        <begin position="369"/>
        <end position="390"/>
    </location>
</feature>
<comment type="caution">
    <text evidence="2">The sequence shown here is derived from an EMBL/GenBank/DDBJ whole genome shotgun (WGS) entry which is preliminary data.</text>
</comment>
<evidence type="ECO:0000313" key="2">
    <source>
        <dbReference type="EMBL" id="KAL1140469.1"/>
    </source>
</evidence>
<organism evidence="2 3">
    <name type="scientific">Ranatra chinensis</name>
    <dbReference type="NCBI Taxonomy" id="642074"/>
    <lineage>
        <taxon>Eukaryota</taxon>
        <taxon>Metazoa</taxon>
        <taxon>Ecdysozoa</taxon>
        <taxon>Arthropoda</taxon>
        <taxon>Hexapoda</taxon>
        <taxon>Insecta</taxon>
        <taxon>Pterygota</taxon>
        <taxon>Neoptera</taxon>
        <taxon>Paraneoptera</taxon>
        <taxon>Hemiptera</taxon>
        <taxon>Heteroptera</taxon>
        <taxon>Panheteroptera</taxon>
        <taxon>Nepomorpha</taxon>
        <taxon>Nepidae</taxon>
        <taxon>Ranatrinae</taxon>
        <taxon>Ranatra</taxon>
    </lineage>
</organism>
<keyword evidence="3" id="KW-1185">Reference proteome</keyword>
<dbReference type="Proteomes" id="UP001558652">
    <property type="component" value="Unassembled WGS sequence"/>
</dbReference>
<feature type="region of interest" description="Disordered" evidence="1">
    <location>
        <begin position="457"/>
        <end position="498"/>
    </location>
</feature>
<reference evidence="2 3" key="1">
    <citation type="submission" date="2024-07" db="EMBL/GenBank/DDBJ databases">
        <title>Chromosome-level genome assembly of the water stick insect Ranatra chinensis (Heteroptera: Nepidae).</title>
        <authorList>
            <person name="Liu X."/>
        </authorList>
    </citation>
    <scope>NUCLEOTIDE SEQUENCE [LARGE SCALE GENOMIC DNA]</scope>
    <source>
        <strain evidence="2">Cailab_2021Rc</strain>
        <tissue evidence="2">Muscle</tissue>
    </source>
</reference>
<accession>A0ABD0YX00</accession>
<evidence type="ECO:0000256" key="1">
    <source>
        <dbReference type="SAM" id="MobiDB-lite"/>
    </source>
</evidence>
<gene>
    <name evidence="2" type="ORF">AAG570_000401</name>
</gene>
<feature type="region of interest" description="Disordered" evidence="1">
    <location>
        <begin position="316"/>
        <end position="406"/>
    </location>
</feature>
<proteinExistence type="predicted"/>
<feature type="region of interest" description="Disordered" evidence="1">
    <location>
        <begin position="805"/>
        <end position="840"/>
    </location>
</feature>
<feature type="compositionally biased region" description="Basic and acidic residues" evidence="1">
    <location>
        <begin position="827"/>
        <end position="840"/>
    </location>
</feature>
<feature type="region of interest" description="Disordered" evidence="1">
    <location>
        <begin position="202"/>
        <end position="222"/>
    </location>
</feature>
<protein>
    <submittedName>
        <fullName evidence="2">Uncharacterized protein</fullName>
    </submittedName>
</protein>